<dbReference type="GO" id="GO:0005886">
    <property type="term" value="C:plasma membrane"/>
    <property type="evidence" value="ECO:0007669"/>
    <property type="project" value="TreeGrafter"/>
</dbReference>
<evidence type="ECO:0000256" key="6">
    <source>
        <dbReference type="ARBA" id="ARBA00022989"/>
    </source>
</evidence>
<feature type="non-terminal residue" evidence="12">
    <location>
        <position position="505"/>
    </location>
</feature>
<feature type="transmembrane region" description="Helical" evidence="9">
    <location>
        <begin position="208"/>
        <end position="233"/>
    </location>
</feature>
<comment type="function">
    <text evidence="9">Acts as a magnesium transporter.</text>
</comment>
<feature type="compositionally biased region" description="Polar residues" evidence="10">
    <location>
        <begin position="1"/>
        <end position="13"/>
    </location>
</feature>
<evidence type="ECO:0000256" key="3">
    <source>
        <dbReference type="ARBA" id="ARBA00022448"/>
    </source>
</evidence>
<feature type="non-terminal residue" evidence="12">
    <location>
        <position position="1"/>
    </location>
</feature>
<feature type="transmembrane region" description="Helical" evidence="9">
    <location>
        <begin position="104"/>
        <end position="129"/>
    </location>
</feature>
<evidence type="ECO:0000256" key="2">
    <source>
        <dbReference type="ARBA" id="ARBA00009749"/>
    </source>
</evidence>
<comment type="caution">
    <text evidence="12">The sequence shown here is derived from an EMBL/GenBank/DDBJ whole genome shotgun (WGS) entry which is preliminary data.</text>
</comment>
<evidence type="ECO:0000256" key="7">
    <source>
        <dbReference type="ARBA" id="ARBA00023065"/>
    </source>
</evidence>
<evidence type="ECO:0000313" key="12">
    <source>
        <dbReference type="EMBL" id="NXI12098.1"/>
    </source>
</evidence>
<keyword evidence="6 9" id="KW-1133">Transmembrane helix</keyword>
<evidence type="ECO:0000256" key="9">
    <source>
        <dbReference type="RuleBase" id="RU369007"/>
    </source>
</evidence>
<dbReference type="PANTHER" id="PTHR16228:SF23">
    <property type="entry name" value="SOLUTE CARRIER FAMILY 41 MEMBER 1"/>
    <property type="match status" value="1"/>
</dbReference>
<feature type="transmembrane region" description="Helical" evidence="9">
    <location>
        <begin position="173"/>
        <end position="196"/>
    </location>
</feature>
<keyword evidence="13" id="KW-1185">Reference proteome</keyword>
<feature type="region of interest" description="Disordered" evidence="10">
    <location>
        <begin position="1"/>
        <end position="47"/>
    </location>
</feature>
<dbReference type="GO" id="GO:0022890">
    <property type="term" value="F:inorganic cation transmembrane transporter activity"/>
    <property type="evidence" value="ECO:0007669"/>
    <property type="project" value="UniProtKB-UniRule"/>
</dbReference>
<dbReference type="Gene3D" id="1.10.357.20">
    <property type="entry name" value="SLC41 divalent cation transporters, integral membrane domain"/>
    <property type="match status" value="2"/>
</dbReference>
<feature type="transmembrane region" description="Helical" evidence="9">
    <location>
        <begin position="245"/>
        <end position="270"/>
    </location>
</feature>
<keyword evidence="3 9" id="KW-0813">Transport</keyword>
<keyword evidence="8 9" id="KW-0472">Membrane</keyword>
<accession>A0A7K9QKS0</accession>
<gene>
    <name evidence="12" type="primary">Slc41a1</name>
    <name evidence="12" type="ORF">IRECYA_R06388</name>
</gene>
<dbReference type="InterPro" id="IPR045349">
    <property type="entry name" value="SLC41A1-3"/>
</dbReference>
<feature type="transmembrane region" description="Helical" evidence="9">
    <location>
        <begin position="309"/>
        <end position="329"/>
    </location>
</feature>
<feature type="region of interest" description="Disordered" evidence="10">
    <location>
        <begin position="60"/>
        <end position="94"/>
    </location>
</feature>
<dbReference type="AlphaFoldDB" id="A0A7K9QKS0"/>
<reference evidence="12 13" key="1">
    <citation type="submission" date="2019-09" db="EMBL/GenBank/DDBJ databases">
        <title>Bird 10,000 Genomes (B10K) Project - Family phase.</title>
        <authorList>
            <person name="Zhang G."/>
        </authorList>
    </citation>
    <scope>NUCLEOTIDE SEQUENCE [LARGE SCALE GENOMIC DNA]</scope>
    <source>
        <strain evidence="12">B10K-DU-001-26</strain>
        <tissue evidence="12">Muscle</tissue>
    </source>
</reference>
<keyword evidence="7 9" id="KW-0406">Ion transport</keyword>
<evidence type="ECO:0000313" key="13">
    <source>
        <dbReference type="Proteomes" id="UP000530962"/>
    </source>
</evidence>
<keyword evidence="4 9" id="KW-0812">Transmembrane</keyword>
<proteinExistence type="inferred from homology"/>
<comment type="similarity">
    <text evidence="2 9">Belongs to the SLC41A transporter family.</text>
</comment>
<dbReference type="Pfam" id="PF01769">
    <property type="entry name" value="MgtE"/>
    <property type="match status" value="2"/>
</dbReference>
<sequence>MTSTLEQKENPQANGAVLPAGPGDRLASPERGQPAEPEEFLGPGGPGVEVVVLESRANAKGVREEDALLENGSQSNESDDTSTDRGPEPASPLKETSFSIGLQVLFPFLLAGFGTVAAGMVLDIVQVGLVLPGSGLGVRCCQAVMGSDFLLQANIGQMDAPKELWKMVTGNMALIQVQATVVGFLASIAAVVFGWIPDGHFSMDHAVLLCASSVATAFIASLVLGLVMIGVIIGSRRMGINPDNVATPIAASLGDLITLALLSGISWGLYKELESKAYVNPLVCAFFLSLLPIWIIVARRNSATREVLYSGWEPVIIAMAISSVGGLILDRTVSDPNFAGMAVFTPVINGVGGNLVAVQASRISTYLHMSGEPGDSPGTAPRRCPSPCSTFFSSDVNSRSARVLFLLVVPGHLVFLYTIHSMQGGHTTLTLIFIVFYMTAALLQVLILLYIADWMVHWMWGRHLDPDNFSIPYLTALGDLIGTGLLALSFHVLWLIGDRDSDVGD</sequence>
<dbReference type="InterPro" id="IPR006667">
    <property type="entry name" value="SLC41_membr_dom"/>
</dbReference>
<dbReference type="InterPro" id="IPR036739">
    <property type="entry name" value="SLC41_membr_dom_sf"/>
</dbReference>
<feature type="transmembrane region" description="Helical" evidence="9">
    <location>
        <begin position="277"/>
        <end position="297"/>
    </location>
</feature>
<feature type="transmembrane region" description="Helical" evidence="9">
    <location>
        <begin position="471"/>
        <end position="496"/>
    </location>
</feature>
<feature type="transmembrane region" description="Helical" evidence="9">
    <location>
        <begin position="401"/>
        <end position="419"/>
    </location>
</feature>
<evidence type="ECO:0000256" key="5">
    <source>
        <dbReference type="ARBA" id="ARBA00022842"/>
    </source>
</evidence>
<dbReference type="GO" id="GO:0008324">
    <property type="term" value="F:monoatomic cation transmembrane transporter activity"/>
    <property type="evidence" value="ECO:0007669"/>
    <property type="project" value="UniProtKB-UniRule"/>
</dbReference>
<protein>
    <recommendedName>
        <fullName evidence="9">Solute carrier family 41 member</fullName>
    </recommendedName>
</protein>
<feature type="domain" description="SLC41A/MgtE integral membrane" evidence="11">
    <location>
        <begin position="152"/>
        <end position="265"/>
    </location>
</feature>
<dbReference type="GO" id="GO:0030001">
    <property type="term" value="P:metal ion transport"/>
    <property type="evidence" value="ECO:0007669"/>
    <property type="project" value="UniProtKB-UniRule"/>
</dbReference>
<evidence type="ECO:0000256" key="8">
    <source>
        <dbReference type="ARBA" id="ARBA00023136"/>
    </source>
</evidence>
<dbReference type="Proteomes" id="UP000530962">
    <property type="component" value="Unassembled WGS sequence"/>
</dbReference>
<keyword evidence="5 9" id="KW-0460">Magnesium</keyword>
<evidence type="ECO:0000259" key="11">
    <source>
        <dbReference type="Pfam" id="PF01769"/>
    </source>
</evidence>
<dbReference type="EMBL" id="VWZV01007386">
    <property type="protein sequence ID" value="NXI12098.1"/>
    <property type="molecule type" value="Genomic_DNA"/>
</dbReference>
<evidence type="ECO:0000256" key="4">
    <source>
        <dbReference type="ARBA" id="ARBA00022692"/>
    </source>
</evidence>
<feature type="transmembrane region" description="Helical" evidence="9">
    <location>
        <begin position="431"/>
        <end position="451"/>
    </location>
</feature>
<feature type="domain" description="SLC41A/MgtE integral membrane" evidence="11">
    <location>
        <begin position="345"/>
        <end position="488"/>
    </location>
</feature>
<dbReference type="PANTHER" id="PTHR16228">
    <property type="entry name" value="DIVALENT CATION TRANSPORTER SOLUTE CARRIER FAMILY 41"/>
    <property type="match status" value="1"/>
</dbReference>
<feature type="transmembrane region" description="Helical" evidence="9">
    <location>
        <begin position="341"/>
        <end position="360"/>
    </location>
</feature>
<name>A0A7K9QKS0_IRECY</name>
<evidence type="ECO:0000256" key="10">
    <source>
        <dbReference type="SAM" id="MobiDB-lite"/>
    </source>
</evidence>
<comment type="subcellular location">
    <subcellularLocation>
        <location evidence="1 9">Membrane</location>
        <topology evidence="1 9">Multi-pass membrane protein</topology>
    </subcellularLocation>
</comment>
<evidence type="ECO:0000256" key="1">
    <source>
        <dbReference type="ARBA" id="ARBA00004141"/>
    </source>
</evidence>
<organism evidence="12 13">
    <name type="scientific">Irena cyanogastra</name>
    <name type="common">Philippine fairy-bluebird</name>
    <dbReference type="NCBI Taxonomy" id="175120"/>
    <lineage>
        <taxon>Eukaryota</taxon>
        <taxon>Metazoa</taxon>
        <taxon>Chordata</taxon>
        <taxon>Craniata</taxon>
        <taxon>Vertebrata</taxon>
        <taxon>Euteleostomi</taxon>
        <taxon>Archelosauria</taxon>
        <taxon>Archosauria</taxon>
        <taxon>Dinosauria</taxon>
        <taxon>Saurischia</taxon>
        <taxon>Theropoda</taxon>
        <taxon>Coelurosauria</taxon>
        <taxon>Aves</taxon>
        <taxon>Neognathae</taxon>
        <taxon>Neoaves</taxon>
        <taxon>Telluraves</taxon>
        <taxon>Australaves</taxon>
        <taxon>Passeriformes</taxon>
        <taxon>Corvoidea</taxon>
        <taxon>Irenidae</taxon>
        <taxon>Irena</taxon>
    </lineage>
</organism>
<dbReference type="SUPFAM" id="SSF161093">
    <property type="entry name" value="MgtE membrane domain-like"/>
    <property type="match status" value="2"/>
</dbReference>
<dbReference type="FunFam" id="1.10.357.20:FF:000001">
    <property type="entry name" value="Solute carrier family 41 member 2"/>
    <property type="match status" value="1"/>
</dbReference>
<dbReference type="FunFam" id="1.10.357.20:FF:000002">
    <property type="entry name" value="Solute carrier family 41, member 2"/>
    <property type="match status" value="1"/>
</dbReference>